<proteinExistence type="predicted"/>
<evidence type="ECO:0000313" key="1">
    <source>
        <dbReference type="EMBL" id="MCM2578021.1"/>
    </source>
</evidence>
<organism evidence="1 2">
    <name type="scientific">Streptomyces meridianus</name>
    <dbReference type="NCBI Taxonomy" id="2938945"/>
    <lineage>
        <taxon>Bacteria</taxon>
        <taxon>Bacillati</taxon>
        <taxon>Actinomycetota</taxon>
        <taxon>Actinomycetes</taxon>
        <taxon>Kitasatosporales</taxon>
        <taxon>Streptomycetaceae</taxon>
        <taxon>Streptomyces</taxon>
    </lineage>
</organism>
<sequence>MSETTAHPTQCYRCPAVDDFPVYSHSIETGSGAGAILYLCRPCARQEHSDHLRQCRVCRTGINCETAESQHELLLAVRQAMVDRVRAADVRRSLMHRSAPEAWPAT</sequence>
<accession>A0ABT0X661</accession>
<dbReference type="Proteomes" id="UP001167160">
    <property type="component" value="Unassembled WGS sequence"/>
</dbReference>
<dbReference type="RefSeq" id="WP_251413791.1">
    <property type="nucleotide sequence ID" value="NZ_JAMQGM010000024.1"/>
</dbReference>
<comment type="caution">
    <text evidence="1">The sequence shown here is derived from an EMBL/GenBank/DDBJ whole genome shotgun (WGS) entry which is preliminary data.</text>
</comment>
<reference evidence="1" key="1">
    <citation type="journal article" date="2023" name="Int. J. Syst. Evol. Microbiol.">
        <title>Streptomyces meridianus sp. nov. isolated from brackish water of the Tagus estuary in Alcochete, Portugal.</title>
        <authorList>
            <person name="Santos J.D.N."/>
            <person name="Klimek D."/>
            <person name="Calusinska M."/>
            <person name="Lobo Da Cunha A."/>
            <person name="Catita J."/>
            <person name="Goncalves H."/>
            <person name="Gonzalez I."/>
            <person name="Reyes F."/>
            <person name="Lage O.M."/>
        </authorList>
    </citation>
    <scope>NUCLEOTIDE SEQUENCE</scope>
    <source>
        <strain evidence="1">MTZ3.1</strain>
    </source>
</reference>
<protein>
    <submittedName>
        <fullName evidence="1">Uncharacterized protein</fullName>
    </submittedName>
</protein>
<evidence type="ECO:0000313" key="2">
    <source>
        <dbReference type="Proteomes" id="UP001167160"/>
    </source>
</evidence>
<gene>
    <name evidence="1" type="ORF">M1E25_11735</name>
</gene>
<name>A0ABT0X661_9ACTN</name>
<keyword evidence="2" id="KW-1185">Reference proteome</keyword>
<dbReference type="EMBL" id="JAMQGM010000024">
    <property type="protein sequence ID" value="MCM2578021.1"/>
    <property type="molecule type" value="Genomic_DNA"/>
</dbReference>